<dbReference type="InterPro" id="IPR000719">
    <property type="entry name" value="Prot_kinase_dom"/>
</dbReference>
<keyword evidence="6" id="KW-1133">Transmembrane helix</keyword>
<name>A0A6G1SCQ9_9ACAR</name>
<dbReference type="PROSITE" id="PS00108">
    <property type="entry name" value="PROTEIN_KINASE_ST"/>
    <property type="match status" value="1"/>
</dbReference>
<protein>
    <submittedName>
        <fullName evidence="9">Testis-specific serine/threonine-protein kinase 1</fullName>
    </submittedName>
</protein>
<dbReference type="AlphaFoldDB" id="A0A6G1SCQ9"/>
<reference evidence="9" key="1">
    <citation type="submission" date="2018-10" db="EMBL/GenBank/DDBJ databases">
        <title>Transcriptome assembly of Aceria tosichella (Wheat curl mite) Type 2.</title>
        <authorList>
            <person name="Scully E.D."/>
            <person name="Geib S.M."/>
            <person name="Palmer N.A."/>
            <person name="Gupta A.K."/>
            <person name="Sarath G."/>
            <person name="Tatineni S."/>
        </authorList>
    </citation>
    <scope>NUCLEOTIDE SEQUENCE</scope>
    <source>
        <strain evidence="9">LincolnNE</strain>
    </source>
</reference>
<dbReference type="InterPro" id="IPR008271">
    <property type="entry name" value="Ser/Thr_kinase_AS"/>
</dbReference>
<dbReference type="Pfam" id="PF00069">
    <property type="entry name" value="Pkinase"/>
    <property type="match status" value="1"/>
</dbReference>
<feature type="signal peptide" evidence="7">
    <location>
        <begin position="1"/>
        <end position="24"/>
    </location>
</feature>
<dbReference type="EMBL" id="GGYP01003417">
    <property type="protein sequence ID" value="MDE48188.1"/>
    <property type="molecule type" value="Transcribed_RNA"/>
</dbReference>
<dbReference type="FunFam" id="1.10.510.10:FF:000571">
    <property type="entry name" value="Maternal embryonic leucine zipper kinase"/>
    <property type="match status" value="1"/>
</dbReference>
<dbReference type="SMART" id="SM00220">
    <property type="entry name" value="S_TKc"/>
    <property type="match status" value="1"/>
</dbReference>
<dbReference type="PANTHER" id="PTHR24345:SF0">
    <property type="entry name" value="CELL CYCLE SERINE_THREONINE-PROTEIN KINASE CDC5_MSD2"/>
    <property type="match status" value="1"/>
</dbReference>
<sequence length="345" mass="40004">MEKRILLVPLSLFLIQLIIKSSHCKHILSSAPVSIHQQFATSSNCYFMNSICSQHQRDISLTRMPTQHRQTDFKQEGYEIGEKLDSGGFGTVYKAQRDGRLVAVKVIKVSHPPGLDEDLQRELMILTNIRHEHVVQTYDIMRTKNKIYIFMEFASGGTIGKFVRTHGPLTETVSKLWFPPIVDALLYLKSQKIAHRDLKLDNVLLDDYMNPKLTDFGLSRYVLFDEKGRVRLTDSWVGTESYMPPEMLLKKKYNPFISDIWSLGVCLYVMMCNVYPFDRKNRPQMISNQLSRNWRWVDKVAKTVSPNLKDIEGRMLEPDVNKRISLEGISKHKWMPSSQFGIDHH</sequence>
<feature type="chain" id="PRO_5026150582" evidence="7">
    <location>
        <begin position="25"/>
        <end position="345"/>
    </location>
</feature>
<evidence type="ECO:0000259" key="8">
    <source>
        <dbReference type="PROSITE" id="PS50011"/>
    </source>
</evidence>
<evidence type="ECO:0000256" key="7">
    <source>
        <dbReference type="SAM" id="SignalP"/>
    </source>
</evidence>
<dbReference type="Gene3D" id="1.10.510.10">
    <property type="entry name" value="Transferase(Phosphotransferase) domain 1"/>
    <property type="match status" value="1"/>
</dbReference>
<keyword evidence="2" id="KW-0808">Transferase</keyword>
<evidence type="ECO:0000256" key="5">
    <source>
        <dbReference type="ARBA" id="ARBA00022840"/>
    </source>
</evidence>
<accession>A0A6G1SCQ9</accession>
<evidence type="ECO:0000256" key="4">
    <source>
        <dbReference type="ARBA" id="ARBA00022777"/>
    </source>
</evidence>
<dbReference type="PANTHER" id="PTHR24345">
    <property type="entry name" value="SERINE/THREONINE-PROTEIN KINASE PLK"/>
    <property type="match status" value="1"/>
</dbReference>
<dbReference type="GO" id="GO:0005524">
    <property type="term" value="F:ATP binding"/>
    <property type="evidence" value="ECO:0007669"/>
    <property type="project" value="UniProtKB-KW"/>
</dbReference>
<feature type="transmembrane region" description="Helical" evidence="6">
    <location>
        <begin position="260"/>
        <end position="277"/>
    </location>
</feature>
<dbReference type="PROSITE" id="PS50011">
    <property type="entry name" value="PROTEIN_KINASE_DOM"/>
    <property type="match status" value="1"/>
</dbReference>
<dbReference type="GO" id="GO:0004674">
    <property type="term" value="F:protein serine/threonine kinase activity"/>
    <property type="evidence" value="ECO:0007669"/>
    <property type="project" value="UniProtKB-KW"/>
</dbReference>
<dbReference type="SUPFAM" id="SSF56112">
    <property type="entry name" value="Protein kinase-like (PK-like)"/>
    <property type="match status" value="1"/>
</dbReference>
<keyword evidence="4 9" id="KW-0418">Kinase</keyword>
<keyword evidence="7" id="KW-0732">Signal</keyword>
<evidence type="ECO:0000256" key="6">
    <source>
        <dbReference type="SAM" id="Phobius"/>
    </source>
</evidence>
<evidence type="ECO:0000256" key="1">
    <source>
        <dbReference type="ARBA" id="ARBA00022527"/>
    </source>
</evidence>
<feature type="domain" description="Protein kinase" evidence="8">
    <location>
        <begin position="78"/>
        <end position="335"/>
    </location>
</feature>
<proteinExistence type="predicted"/>
<keyword evidence="6" id="KW-0812">Transmembrane</keyword>
<keyword evidence="5" id="KW-0067">ATP-binding</keyword>
<keyword evidence="1" id="KW-0723">Serine/threonine-protein kinase</keyword>
<keyword evidence="6" id="KW-0472">Membrane</keyword>
<evidence type="ECO:0000256" key="2">
    <source>
        <dbReference type="ARBA" id="ARBA00022679"/>
    </source>
</evidence>
<dbReference type="GO" id="GO:0005634">
    <property type="term" value="C:nucleus"/>
    <property type="evidence" value="ECO:0007669"/>
    <property type="project" value="TreeGrafter"/>
</dbReference>
<evidence type="ECO:0000313" key="9">
    <source>
        <dbReference type="EMBL" id="MDE48188.1"/>
    </source>
</evidence>
<gene>
    <name evidence="9" type="primary">Tssk1b_1</name>
    <name evidence="9" type="ORF">g.14592</name>
</gene>
<organism evidence="9">
    <name type="scientific">Aceria tosichella</name>
    <name type="common">wheat curl mite</name>
    <dbReference type="NCBI Taxonomy" id="561515"/>
    <lineage>
        <taxon>Eukaryota</taxon>
        <taxon>Metazoa</taxon>
        <taxon>Ecdysozoa</taxon>
        <taxon>Arthropoda</taxon>
        <taxon>Chelicerata</taxon>
        <taxon>Arachnida</taxon>
        <taxon>Acari</taxon>
        <taxon>Acariformes</taxon>
        <taxon>Trombidiformes</taxon>
        <taxon>Prostigmata</taxon>
        <taxon>Eupodina</taxon>
        <taxon>Eriophyoidea</taxon>
        <taxon>Eriophyidae</taxon>
        <taxon>Eriophyinae</taxon>
        <taxon>Aceriini</taxon>
        <taxon>Aceria</taxon>
    </lineage>
</organism>
<evidence type="ECO:0000256" key="3">
    <source>
        <dbReference type="ARBA" id="ARBA00022741"/>
    </source>
</evidence>
<dbReference type="InterPro" id="IPR011009">
    <property type="entry name" value="Kinase-like_dom_sf"/>
</dbReference>
<keyword evidence="3" id="KW-0547">Nucleotide-binding</keyword>